<evidence type="ECO:0000313" key="3">
    <source>
        <dbReference type="Proteomes" id="UP000594681"/>
    </source>
</evidence>
<dbReference type="AlphaFoldDB" id="A0A7T0PC26"/>
<feature type="transmembrane region" description="Helical" evidence="1">
    <location>
        <begin position="118"/>
        <end position="138"/>
    </location>
</feature>
<dbReference type="Pfam" id="PF04020">
    <property type="entry name" value="Phage_holin_4_2"/>
    <property type="match status" value="1"/>
</dbReference>
<keyword evidence="1" id="KW-0472">Membrane</keyword>
<sequence length="146" mass="15290">MRFLWNLLLQVLAIAIALWVTVSLVPGITITPAPLEPGQPGIGATAEPASSPTFLAVAAVIVAVNAFIAPVLRVLGAPLTCLTLGLFSIVINGALLLISEFIFTHLLTNLGQFTIDGWWAAIFGAIVLGLASSVVNFFTSPLRVRG</sequence>
<protein>
    <submittedName>
        <fullName evidence="2">Phage holin family protein</fullName>
    </submittedName>
</protein>
<dbReference type="InterPro" id="IPR007165">
    <property type="entry name" value="Phage_holin_4_2"/>
</dbReference>
<reference evidence="2 3" key="1">
    <citation type="submission" date="2020-11" db="EMBL/GenBank/DDBJ databases">
        <title>Corynebacterium sp. ZJ-599.</title>
        <authorList>
            <person name="Zhou J."/>
        </authorList>
    </citation>
    <scope>NUCLEOTIDE SEQUENCE [LARGE SCALE GENOMIC DNA]</scope>
    <source>
        <strain evidence="2 3">ZJ-599</strain>
    </source>
</reference>
<name>A0A7T0PC26_9CORY</name>
<accession>A0A7T0PC26</accession>
<dbReference type="PANTHER" id="PTHR37309:SF1">
    <property type="entry name" value="SLR0284 PROTEIN"/>
    <property type="match status" value="1"/>
</dbReference>
<keyword evidence="1" id="KW-0812">Transmembrane</keyword>
<keyword evidence="1" id="KW-1133">Transmembrane helix</keyword>
<gene>
    <name evidence="2" type="ORF">G7Y31_00620</name>
</gene>
<keyword evidence="3" id="KW-1185">Reference proteome</keyword>
<proteinExistence type="predicted"/>
<dbReference type="PANTHER" id="PTHR37309">
    <property type="entry name" value="SLR0284 PROTEIN"/>
    <property type="match status" value="1"/>
</dbReference>
<feature type="transmembrane region" description="Helical" evidence="1">
    <location>
        <begin position="79"/>
        <end position="98"/>
    </location>
</feature>
<organism evidence="2 3">
    <name type="scientific">Corynebacterium lizhenjunii</name>
    <dbReference type="NCBI Taxonomy" id="2709394"/>
    <lineage>
        <taxon>Bacteria</taxon>
        <taxon>Bacillati</taxon>
        <taxon>Actinomycetota</taxon>
        <taxon>Actinomycetes</taxon>
        <taxon>Mycobacteriales</taxon>
        <taxon>Corynebacteriaceae</taxon>
        <taxon>Corynebacterium</taxon>
    </lineage>
</organism>
<dbReference type="EMBL" id="CP064954">
    <property type="protein sequence ID" value="QPK79272.1"/>
    <property type="molecule type" value="Genomic_DNA"/>
</dbReference>
<evidence type="ECO:0000256" key="1">
    <source>
        <dbReference type="SAM" id="Phobius"/>
    </source>
</evidence>
<evidence type="ECO:0000313" key="2">
    <source>
        <dbReference type="EMBL" id="QPK79272.1"/>
    </source>
</evidence>
<feature type="transmembrane region" description="Helical" evidence="1">
    <location>
        <begin position="51"/>
        <end position="72"/>
    </location>
</feature>
<dbReference type="Proteomes" id="UP000594681">
    <property type="component" value="Chromosome"/>
</dbReference>
<dbReference type="KEGG" id="cliz:G7Y31_00620"/>
<dbReference type="RefSeq" id="WP_165011169.1">
    <property type="nucleotide sequence ID" value="NZ_CP064954.1"/>
</dbReference>